<feature type="domain" description="Major facilitator superfamily (MFS) profile" evidence="7">
    <location>
        <begin position="39"/>
        <end position="511"/>
    </location>
</feature>
<feature type="transmembrane region" description="Helical" evidence="6">
    <location>
        <begin position="364"/>
        <end position="382"/>
    </location>
</feature>
<feature type="transmembrane region" description="Helical" evidence="6">
    <location>
        <begin position="419"/>
        <end position="441"/>
    </location>
</feature>
<dbReference type="GO" id="GO:0016020">
    <property type="term" value="C:membrane"/>
    <property type="evidence" value="ECO:0007669"/>
    <property type="project" value="UniProtKB-SubCell"/>
</dbReference>
<feature type="transmembrane region" description="Helical" evidence="6">
    <location>
        <begin position="34"/>
        <end position="52"/>
    </location>
</feature>
<dbReference type="GO" id="GO:0005351">
    <property type="term" value="F:carbohydrate:proton symporter activity"/>
    <property type="evidence" value="ECO:0007669"/>
    <property type="project" value="TreeGrafter"/>
</dbReference>
<name>A0A8H6K2E7_9PEZI</name>
<comment type="subcellular location">
    <subcellularLocation>
        <location evidence="1">Membrane</location>
        <topology evidence="1">Multi-pass membrane protein</topology>
    </subcellularLocation>
</comment>
<feature type="transmembrane region" description="Helical" evidence="6">
    <location>
        <begin position="108"/>
        <end position="126"/>
    </location>
</feature>
<evidence type="ECO:0000313" key="9">
    <source>
        <dbReference type="Proteomes" id="UP000639643"/>
    </source>
</evidence>
<evidence type="ECO:0000256" key="1">
    <source>
        <dbReference type="ARBA" id="ARBA00004141"/>
    </source>
</evidence>
<dbReference type="AlphaFoldDB" id="A0A8H6K2E7"/>
<dbReference type="InterPro" id="IPR005828">
    <property type="entry name" value="MFS_sugar_transport-like"/>
</dbReference>
<evidence type="ECO:0000259" key="7">
    <source>
        <dbReference type="PROSITE" id="PS50850"/>
    </source>
</evidence>
<feature type="transmembrane region" description="Helical" evidence="6">
    <location>
        <begin position="488"/>
        <end position="507"/>
    </location>
</feature>
<evidence type="ECO:0000256" key="5">
    <source>
        <dbReference type="ARBA" id="ARBA00023136"/>
    </source>
</evidence>
<comment type="caution">
    <text evidence="8">The sequence shown here is derived from an EMBL/GenBank/DDBJ whole genome shotgun (WGS) entry which is preliminary data.</text>
</comment>
<dbReference type="PANTHER" id="PTHR48022:SF29">
    <property type="entry name" value="SUGAR TRANSPORTER, PUTATIVE (AFU_ORTHOLOGUE AFUA_6G14500)-RELATED"/>
    <property type="match status" value="1"/>
</dbReference>
<feature type="transmembrane region" description="Helical" evidence="6">
    <location>
        <begin position="288"/>
        <end position="309"/>
    </location>
</feature>
<dbReference type="EMBL" id="WIGM01000495">
    <property type="protein sequence ID" value="KAF6823634.1"/>
    <property type="molecule type" value="Genomic_DNA"/>
</dbReference>
<protein>
    <submittedName>
        <fullName evidence="8">MFS sugar transporter</fullName>
    </submittedName>
</protein>
<feature type="transmembrane region" description="Helical" evidence="6">
    <location>
        <begin position="329"/>
        <end position="352"/>
    </location>
</feature>
<dbReference type="InterPro" id="IPR050360">
    <property type="entry name" value="MFS_Sugar_Transporters"/>
</dbReference>
<proteinExistence type="inferred from homology"/>
<dbReference type="OrthoDB" id="6133115at2759"/>
<evidence type="ECO:0000256" key="4">
    <source>
        <dbReference type="ARBA" id="ARBA00022989"/>
    </source>
</evidence>
<dbReference type="Pfam" id="PF00083">
    <property type="entry name" value="Sugar_tr"/>
    <property type="match status" value="2"/>
</dbReference>
<reference evidence="8" key="1">
    <citation type="journal article" date="2020" name="Phytopathology">
        <title>Genome Sequence Resources of Colletotrichum truncatum, C. plurivorum, C. musicola, and C. sojae: Four Species Pathogenic to Soybean (Glycine max).</title>
        <authorList>
            <person name="Rogerio F."/>
            <person name="Boufleur T.R."/>
            <person name="Ciampi-Guillardi M."/>
            <person name="Sukno S.A."/>
            <person name="Thon M.R."/>
            <person name="Massola Junior N.S."/>
            <person name="Baroncelli R."/>
        </authorList>
    </citation>
    <scope>NUCLEOTIDE SEQUENCE</scope>
    <source>
        <strain evidence="8">LFN0074</strain>
    </source>
</reference>
<keyword evidence="8" id="KW-0762">Sugar transport</keyword>
<evidence type="ECO:0000256" key="3">
    <source>
        <dbReference type="ARBA" id="ARBA00022692"/>
    </source>
</evidence>
<keyword evidence="8" id="KW-0813">Transport</keyword>
<keyword evidence="5 6" id="KW-0472">Membrane</keyword>
<evidence type="ECO:0000313" key="8">
    <source>
        <dbReference type="EMBL" id="KAF6823634.1"/>
    </source>
</evidence>
<feature type="transmembrane region" description="Helical" evidence="6">
    <location>
        <begin position="138"/>
        <end position="157"/>
    </location>
</feature>
<dbReference type="PANTHER" id="PTHR48022">
    <property type="entry name" value="PLASTIDIC GLUCOSE TRANSPORTER 4"/>
    <property type="match status" value="1"/>
</dbReference>
<feature type="transmembrane region" description="Helical" evidence="6">
    <location>
        <begin position="388"/>
        <end position="407"/>
    </location>
</feature>
<keyword evidence="3 6" id="KW-0812">Transmembrane</keyword>
<organism evidence="8 9">
    <name type="scientific">Colletotrichum musicola</name>
    <dbReference type="NCBI Taxonomy" id="2175873"/>
    <lineage>
        <taxon>Eukaryota</taxon>
        <taxon>Fungi</taxon>
        <taxon>Dikarya</taxon>
        <taxon>Ascomycota</taxon>
        <taxon>Pezizomycotina</taxon>
        <taxon>Sordariomycetes</taxon>
        <taxon>Hypocreomycetidae</taxon>
        <taxon>Glomerellales</taxon>
        <taxon>Glomerellaceae</taxon>
        <taxon>Colletotrichum</taxon>
        <taxon>Colletotrichum orchidearum species complex</taxon>
    </lineage>
</organism>
<evidence type="ECO:0000256" key="6">
    <source>
        <dbReference type="SAM" id="Phobius"/>
    </source>
</evidence>
<dbReference type="InterPro" id="IPR036259">
    <property type="entry name" value="MFS_trans_sf"/>
</dbReference>
<accession>A0A8H6K2E7</accession>
<feature type="transmembrane region" description="Helical" evidence="6">
    <location>
        <begin position="78"/>
        <end position="96"/>
    </location>
</feature>
<dbReference type="PROSITE" id="PS50850">
    <property type="entry name" value="MFS"/>
    <property type="match status" value="1"/>
</dbReference>
<feature type="transmembrane region" description="Helical" evidence="6">
    <location>
        <begin position="169"/>
        <end position="189"/>
    </location>
</feature>
<dbReference type="Gene3D" id="1.20.1250.20">
    <property type="entry name" value="MFS general substrate transporter like domains"/>
    <property type="match status" value="1"/>
</dbReference>
<gene>
    <name evidence="8" type="ORF">CMUS01_10605</name>
</gene>
<dbReference type="SUPFAM" id="SSF103473">
    <property type="entry name" value="MFS general substrate transporter"/>
    <property type="match status" value="1"/>
</dbReference>
<keyword evidence="4 6" id="KW-1133">Transmembrane helix</keyword>
<comment type="similarity">
    <text evidence="2">Belongs to the major facilitator superfamily. Sugar transporter (TC 2.A.1.1) family.</text>
</comment>
<keyword evidence="9" id="KW-1185">Reference proteome</keyword>
<evidence type="ECO:0000256" key="2">
    <source>
        <dbReference type="ARBA" id="ARBA00010992"/>
    </source>
</evidence>
<dbReference type="InterPro" id="IPR020846">
    <property type="entry name" value="MFS_dom"/>
</dbReference>
<dbReference type="Proteomes" id="UP000639643">
    <property type="component" value="Unassembled WGS sequence"/>
</dbReference>
<sequence length="565" mass="63684">MAIVGAKEQHADPQLTRIAQGDKKPWYKKPNLRFLYLILVPTGLGVEWTSGFDSSMMNSLQAVESWFEYFGRPNSSRLGLLNAMYSLGALMAIPFVPFASNYLGRRRTILLGSWIMVLGAGLQAGARNQDMFLASRWVLGFGIPFAIINASSLLGELSYAKERPIMTSLFNASWFVGAIIAAGVTYGTFQMTTTWAWRIPSLLQLVPSACQIVFMPFCPESPRWLVSKDRGDEAYAILQKYHSEGENGDEFVRLEYAQIQSTIQQEKEVASKFAWGDVVRDAAMRRRFMIAGIVGFFTQWSGNGLLSFYMKKILNLVGITDNRTVQKIILSNTCWGEFVFLASTLVGLLPWTTVFEAFPRKEPGLTLLAGLINATPIALIAPRYKRRVMFLTCTIGTACVYTVWTVASARFAIENSSRAAIPVLVFIYLYSPFYNIGWNALTYTYMVELFPYSVRSQGIAVEQLTVRFAVFFNTYVNPIALDAITWKYYIVYCVWILVEIATVYFVFPETHGRTLEELSFMFEGKEVQDKVQKNTQKVLQVELDDIGTRAASRGPSQEANRDTKV</sequence>